<sequence length="78" mass="8983">MSDSAEKQVAVARLLELQQILAAAEKDLAGWKDYDYRRRDGSMRQDQMHEEEGQRLRDAVYHARQAVEAQKQAIAKLP</sequence>
<organism evidence="1 2">
    <name type="scientific">Pseudomonas salomonii</name>
    <dbReference type="NCBI Taxonomy" id="191391"/>
    <lineage>
        <taxon>Bacteria</taxon>
        <taxon>Pseudomonadati</taxon>
        <taxon>Pseudomonadota</taxon>
        <taxon>Gammaproteobacteria</taxon>
        <taxon>Pseudomonadales</taxon>
        <taxon>Pseudomonadaceae</taxon>
        <taxon>Pseudomonas</taxon>
    </lineage>
</organism>
<accession>A0A7Y8GA80</accession>
<reference evidence="1 2" key="1">
    <citation type="submission" date="2020-04" db="EMBL/GenBank/DDBJ databases">
        <title>Molecular characterization of pseudomonads from Agaricus bisporus reveal novel blotch 2 pathogens in Western Europe.</title>
        <authorList>
            <person name="Taparia T."/>
            <person name="Krijger M."/>
            <person name="Haynes E."/>
            <person name="Elpinstone J.G."/>
            <person name="Noble R."/>
            <person name="Van Der Wolf J."/>
        </authorList>
    </citation>
    <scope>NUCLEOTIDE SEQUENCE [LARGE SCALE GENOMIC DNA]</scope>
    <source>
        <strain evidence="1 2">IPO3765</strain>
    </source>
</reference>
<dbReference type="Proteomes" id="UP000561369">
    <property type="component" value="Unassembled WGS sequence"/>
</dbReference>
<dbReference type="EMBL" id="JACAQV010000006">
    <property type="protein sequence ID" value="NWF07154.1"/>
    <property type="molecule type" value="Genomic_DNA"/>
</dbReference>
<dbReference type="AlphaFoldDB" id="A0A7Y8GA80"/>
<evidence type="ECO:0000313" key="2">
    <source>
        <dbReference type="Proteomes" id="UP000561369"/>
    </source>
</evidence>
<comment type="caution">
    <text evidence="1">The sequence shown here is derived from an EMBL/GenBank/DDBJ whole genome shotgun (WGS) entry which is preliminary data.</text>
</comment>
<proteinExistence type="predicted"/>
<evidence type="ECO:0000313" key="1">
    <source>
        <dbReference type="EMBL" id="NWF07154.1"/>
    </source>
</evidence>
<name>A0A7Y8GA80_9PSED</name>
<dbReference type="RefSeq" id="WP_017530044.1">
    <property type="nucleotide sequence ID" value="NZ_JACAQV010000006.1"/>
</dbReference>
<protein>
    <submittedName>
        <fullName evidence="1">Uncharacterized protein</fullName>
    </submittedName>
</protein>
<gene>
    <name evidence="1" type="ORF">HX810_05675</name>
</gene>